<dbReference type="PANTHER" id="PTHR43433:SF5">
    <property type="entry name" value="AB HYDROLASE-1 DOMAIN-CONTAINING PROTEIN"/>
    <property type="match status" value="1"/>
</dbReference>
<keyword evidence="2" id="KW-0012">Acyltransferase</keyword>
<gene>
    <name evidence="2" type="ORF">Cylst_2467</name>
</gene>
<protein>
    <submittedName>
        <fullName evidence="2">Putative hydrolase or acyltransferase of alpha/beta superfamily</fullName>
    </submittedName>
</protein>
<dbReference type="EMBL" id="CP003642">
    <property type="protein sequence ID" value="AFZ24682.1"/>
    <property type="molecule type" value="Genomic_DNA"/>
</dbReference>
<evidence type="ECO:0000313" key="2">
    <source>
        <dbReference type="EMBL" id="AFZ24682.1"/>
    </source>
</evidence>
<sequence length="281" mass="31090">MPKLQVNDIDLFYDIKGIGEPLLLIAGFSCDHFYWSQFIPSLTKQYQVIRLDNRGIGRSSAPDSPYTIQQMAKDAAALLEHIGINKVHVIGHSMGGQIAQELVFAHPEKIQSLILISTLAKGDALFNSVVETWGNLLDKVDLKLFEQLILPWIFTPEFYSIPGMIEQLIEWAINYPAPPTAHGLYHQSRAIINSDTSDRLSDIHCPTLVLVGRQDILTPVKFSQQLAQNIPNAELVVLDSGGHGFLIESPAAVAKIMLNFLDKLTPANSDRLSSPALTINI</sequence>
<dbReference type="STRING" id="56107.Cylst_2467"/>
<dbReference type="PANTHER" id="PTHR43433">
    <property type="entry name" value="HYDROLASE, ALPHA/BETA FOLD FAMILY PROTEIN"/>
    <property type="match status" value="1"/>
</dbReference>
<accession>K9WYV8</accession>
<dbReference type="InterPro" id="IPR029058">
    <property type="entry name" value="AB_hydrolase_fold"/>
</dbReference>
<dbReference type="AlphaFoldDB" id="K9WYV8"/>
<keyword evidence="3" id="KW-1185">Reference proteome</keyword>
<dbReference type="Proteomes" id="UP000010475">
    <property type="component" value="Chromosome"/>
</dbReference>
<organism evidence="2 3">
    <name type="scientific">Cylindrospermum stagnale PCC 7417</name>
    <dbReference type="NCBI Taxonomy" id="56107"/>
    <lineage>
        <taxon>Bacteria</taxon>
        <taxon>Bacillati</taxon>
        <taxon>Cyanobacteriota</taxon>
        <taxon>Cyanophyceae</taxon>
        <taxon>Nostocales</taxon>
        <taxon>Nostocaceae</taxon>
        <taxon>Cylindrospermum</taxon>
    </lineage>
</organism>
<evidence type="ECO:0000313" key="3">
    <source>
        <dbReference type="Proteomes" id="UP000010475"/>
    </source>
</evidence>
<dbReference type="eggNOG" id="COG2267">
    <property type="taxonomic scope" value="Bacteria"/>
</dbReference>
<feature type="domain" description="AB hydrolase-1" evidence="1">
    <location>
        <begin position="21"/>
        <end position="250"/>
    </location>
</feature>
<reference evidence="2 3" key="1">
    <citation type="submission" date="2012-06" db="EMBL/GenBank/DDBJ databases">
        <title>Finished chromosome of genome of Cylindrospermum stagnale PCC 7417.</title>
        <authorList>
            <consortium name="US DOE Joint Genome Institute"/>
            <person name="Gugger M."/>
            <person name="Coursin T."/>
            <person name="Rippka R."/>
            <person name="Tandeau De Marsac N."/>
            <person name="Huntemann M."/>
            <person name="Wei C.-L."/>
            <person name="Han J."/>
            <person name="Detter J.C."/>
            <person name="Han C."/>
            <person name="Tapia R."/>
            <person name="Chen A."/>
            <person name="Kyrpides N."/>
            <person name="Mavromatis K."/>
            <person name="Markowitz V."/>
            <person name="Szeto E."/>
            <person name="Ivanova N."/>
            <person name="Pagani I."/>
            <person name="Pati A."/>
            <person name="Goodwin L."/>
            <person name="Nordberg H.P."/>
            <person name="Cantor M.N."/>
            <person name="Hua S.X."/>
            <person name="Woyke T."/>
            <person name="Kerfeld C.A."/>
        </authorList>
    </citation>
    <scope>NUCLEOTIDE SEQUENCE [LARGE SCALE GENOMIC DNA]</scope>
    <source>
        <strain evidence="2 3">PCC 7417</strain>
    </source>
</reference>
<dbReference type="InterPro" id="IPR000073">
    <property type="entry name" value="AB_hydrolase_1"/>
</dbReference>
<keyword evidence="2" id="KW-0808">Transferase</keyword>
<proteinExistence type="predicted"/>
<keyword evidence="2" id="KW-0378">Hydrolase</keyword>
<dbReference type="RefSeq" id="WP_015207936.1">
    <property type="nucleotide sequence ID" value="NC_019757.1"/>
</dbReference>
<dbReference type="HOGENOM" id="CLU_020336_50_1_3"/>
<dbReference type="PATRIC" id="fig|56107.3.peg.2726"/>
<dbReference type="InterPro" id="IPR050471">
    <property type="entry name" value="AB_hydrolase"/>
</dbReference>
<dbReference type="GO" id="GO:0016746">
    <property type="term" value="F:acyltransferase activity"/>
    <property type="evidence" value="ECO:0007669"/>
    <property type="project" value="UniProtKB-KW"/>
</dbReference>
<dbReference type="SUPFAM" id="SSF53474">
    <property type="entry name" value="alpha/beta-Hydrolases"/>
    <property type="match status" value="1"/>
</dbReference>
<dbReference type="KEGG" id="csg:Cylst_2467"/>
<dbReference type="Gene3D" id="3.40.50.1820">
    <property type="entry name" value="alpha/beta hydrolase"/>
    <property type="match status" value="1"/>
</dbReference>
<dbReference type="PRINTS" id="PR00111">
    <property type="entry name" value="ABHYDROLASE"/>
</dbReference>
<dbReference type="GO" id="GO:0004806">
    <property type="term" value="F:triacylglycerol lipase activity"/>
    <property type="evidence" value="ECO:0007669"/>
    <property type="project" value="TreeGrafter"/>
</dbReference>
<dbReference type="Pfam" id="PF00561">
    <property type="entry name" value="Abhydrolase_1"/>
    <property type="match status" value="1"/>
</dbReference>
<name>K9WYV8_9NOST</name>
<dbReference type="GO" id="GO:0046503">
    <property type="term" value="P:glycerolipid catabolic process"/>
    <property type="evidence" value="ECO:0007669"/>
    <property type="project" value="TreeGrafter"/>
</dbReference>
<dbReference type="OrthoDB" id="53505at2"/>
<evidence type="ECO:0000259" key="1">
    <source>
        <dbReference type="Pfam" id="PF00561"/>
    </source>
</evidence>